<dbReference type="Pfam" id="PF01116">
    <property type="entry name" value="F_bP_aldolase"/>
    <property type="match status" value="1"/>
</dbReference>
<organism evidence="2 3">
    <name type="scientific">Streptococcus porcinus str. Jelinkova 176</name>
    <dbReference type="NCBI Taxonomy" id="873448"/>
    <lineage>
        <taxon>Bacteria</taxon>
        <taxon>Bacillati</taxon>
        <taxon>Bacillota</taxon>
        <taxon>Bacilli</taxon>
        <taxon>Lactobacillales</taxon>
        <taxon>Streptococcaceae</taxon>
        <taxon>Streptococcus</taxon>
    </lineage>
</organism>
<evidence type="ECO:0000313" key="3">
    <source>
        <dbReference type="Proteomes" id="UP000005356"/>
    </source>
</evidence>
<keyword evidence="3" id="KW-1185">Reference proteome</keyword>
<sequence length="303" mass="33908">MVQMLCGKRLKKKSRHKMKVSMLSLLKEAQKQHFAVPAMNFIDFSSAKAYLEASQEKGLPLILAFAQTHNNWLALEDAAMIGRYIQEKASTPIVLHLDHGQDLDFIKRAINLGFNSVMIDASMQTFDDNVSLTREVVNYAHARGVDVEAEIGFVGANENLENHQVIESIYTSLEDAQTFYQKTHVDSLAISIGTAHGIYNGTPEINFERLAQISSQLPIPLVLHGGSSSGDANLKRCAREGIAKINIFSDVITAAFAYQQKHQVKDYPNLQQGMQRAMKEVLLHYYDVFETKEVLSDESKCQS</sequence>
<dbReference type="PANTHER" id="PTHR30304:SF0">
    <property type="entry name" value="D-TAGATOSE-1,6-BISPHOSPHATE ALDOLASE SUBUNIT GATY-RELATED"/>
    <property type="match status" value="1"/>
</dbReference>
<dbReference type="InterPro" id="IPR000771">
    <property type="entry name" value="FBA_II"/>
</dbReference>
<dbReference type="InterPro" id="IPR013785">
    <property type="entry name" value="Aldolase_TIM"/>
</dbReference>
<evidence type="ECO:0000256" key="1">
    <source>
        <dbReference type="ARBA" id="ARBA00001947"/>
    </source>
</evidence>
<reference evidence="2 3" key="1">
    <citation type="journal article" date="2014" name="Int. J. Syst. Evol. Microbiol.">
        <title>Phylogenomics and the dynamic genome evolution of the genus Streptococcus.</title>
        <authorList>
            <consortium name="The Broad Institute Genome Sequencing Platform"/>
            <person name="Richards V.P."/>
            <person name="Palmer S.R."/>
            <person name="Pavinski Bitar P.D."/>
            <person name="Qin X."/>
            <person name="Weinstock G.M."/>
            <person name="Highlander S.K."/>
            <person name="Town C.D."/>
            <person name="Burne R.A."/>
            <person name="Stanhope M.J."/>
        </authorList>
    </citation>
    <scope>NUCLEOTIDE SEQUENCE [LARGE SCALE GENOMIC DNA]</scope>
    <source>
        <strain evidence="2 3">Jelinkova 176</strain>
    </source>
</reference>
<protein>
    <submittedName>
        <fullName evidence="2">Tagatose-bisphosphate aldolase</fullName>
    </submittedName>
</protein>
<dbReference type="SUPFAM" id="SSF51569">
    <property type="entry name" value="Aldolase"/>
    <property type="match status" value="1"/>
</dbReference>
<comment type="cofactor">
    <cofactor evidence="1">
        <name>Zn(2+)</name>
        <dbReference type="ChEBI" id="CHEBI:29105"/>
    </cofactor>
</comment>
<name>A0ABP2L3A6_STRPO</name>
<dbReference type="NCBIfam" id="TIGR00167">
    <property type="entry name" value="cbbA"/>
    <property type="match status" value="1"/>
</dbReference>
<dbReference type="PIRSF" id="PIRSF001359">
    <property type="entry name" value="F_bP_aldolase_II"/>
    <property type="match status" value="1"/>
</dbReference>
<evidence type="ECO:0000313" key="2">
    <source>
        <dbReference type="EMBL" id="EGJ28044.1"/>
    </source>
</evidence>
<comment type="caution">
    <text evidence="2">The sequence shown here is derived from an EMBL/GenBank/DDBJ whole genome shotgun (WGS) entry which is preliminary data.</text>
</comment>
<dbReference type="Proteomes" id="UP000005356">
    <property type="component" value="Unassembled WGS sequence"/>
</dbReference>
<dbReference type="PROSITE" id="PS00806">
    <property type="entry name" value="ALDOLASE_CLASS_II_2"/>
    <property type="match status" value="1"/>
</dbReference>
<accession>A0ABP2L3A6</accession>
<dbReference type="EMBL" id="AEUU02000001">
    <property type="protein sequence ID" value="EGJ28044.1"/>
    <property type="molecule type" value="Genomic_DNA"/>
</dbReference>
<gene>
    <name evidence="2" type="ORF">STRPO_1586</name>
</gene>
<proteinExistence type="predicted"/>
<dbReference type="CDD" id="cd00947">
    <property type="entry name" value="TBP_aldolase_IIB"/>
    <property type="match status" value="1"/>
</dbReference>
<dbReference type="InterPro" id="IPR050246">
    <property type="entry name" value="Class_II_FBP_aldolase"/>
</dbReference>
<dbReference type="Gene3D" id="3.20.20.70">
    <property type="entry name" value="Aldolase class I"/>
    <property type="match status" value="1"/>
</dbReference>
<dbReference type="PANTHER" id="PTHR30304">
    <property type="entry name" value="D-TAGATOSE-1,6-BISPHOSPHATE ALDOLASE"/>
    <property type="match status" value="1"/>
</dbReference>